<dbReference type="AlphaFoldDB" id="A0A8S1J0A2"/>
<proteinExistence type="predicted"/>
<keyword evidence="2" id="KW-1185">Reference proteome</keyword>
<comment type="caution">
    <text evidence="1">The sequence shown here is derived from an EMBL/GenBank/DDBJ whole genome shotgun (WGS) entry which is preliminary data.</text>
</comment>
<protein>
    <submittedName>
        <fullName evidence="1">Uncharacterized protein</fullName>
    </submittedName>
</protein>
<dbReference type="Proteomes" id="UP000708148">
    <property type="component" value="Unassembled WGS sequence"/>
</dbReference>
<organism evidence="1 2">
    <name type="scientific">Ostreobium quekettii</name>
    <dbReference type="NCBI Taxonomy" id="121088"/>
    <lineage>
        <taxon>Eukaryota</taxon>
        <taxon>Viridiplantae</taxon>
        <taxon>Chlorophyta</taxon>
        <taxon>core chlorophytes</taxon>
        <taxon>Ulvophyceae</taxon>
        <taxon>TCBD clade</taxon>
        <taxon>Bryopsidales</taxon>
        <taxon>Ostreobineae</taxon>
        <taxon>Ostreobiaceae</taxon>
        <taxon>Ostreobium</taxon>
    </lineage>
</organism>
<gene>
    <name evidence="1" type="ORF">OSTQU699_LOCUS6220</name>
</gene>
<sequence length="138" mass="15032">MTAKPSETDACASVTAVFLKVLAGLHDAETVRFGHIHNIFKVRPGCWEAPIFRHCHKRSLMRPQHKARRRWHVTITGRTQALHGALGQAAHCLLDSTYSTGSRGSTGSAGSNTFRTGQPWTTLLCAVALSMVDTIAHS</sequence>
<name>A0A8S1J0A2_9CHLO</name>
<dbReference type="EMBL" id="CAJHUC010001365">
    <property type="protein sequence ID" value="CAD7700861.1"/>
    <property type="molecule type" value="Genomic_DNA"/>
</dbReference>
<evidence type="ECO:0000313" key="2">
    <source>
        <dbReference type="Proteomes" id="UP000708148"/>
    </source>
</evidence>
<accession>A0A8S1J0A2</accession>
<evidence type="ECO:0000313" key="1">
    <source>
        <dbReference type="EMBL" id="CAD7700861.1"/>
    </source>
</evidence>
<reference evidence="1" key="1">
    <citation type="submission" date="2020-12" db="EMBL/GenBank/DDBJ databases">
        <authorList>
            <person name="Iha C."/>
        </authorList>
    </citation>
    <scope>NUCLEOTIDE SEQUENCE</scope>
</reference>